<organism evidence="5 6">
    <name type="scientific">Nereida ignava</name>
    <dbReference type="NCBI Taxonomy" id="282199"/>
    <lineage>
        <taxon>Bacteria</taxon>
        <taxon>Pseudomonadati</taxon>
        <taxon>Pseudomonadota</taxon>
        <taxon>Alphaproteobacteria</taxon>
        <taxon>Rhodobacterales</taxon>
        <taxon>Roseobacteraceae</taxon>
        <taxon>Nereida</taxon>
    </lineage>
</organism>
<gene>
    <name evidence="5" type="primary">amiC</name>
    <name evidence="5" type="ORF">NIG5292_01727</name>
</gene>
<dbReference type="GO" id="GO:0009253">
    <property type="term" value="P:peptidoglycan catabolic process"/>
    <property type="evidence" value="ECO:0007669"/>
    <property type="project" value="InterPro"/>
</dbReference>
<keyword evidence="6" id="KW-1185">Reference proteome</keyword>
<dbReference type="PANTHER" id="PTHR30404">
    <property type="entry name" value="N-ACETYLMURAMOYL-L-ALANINE AMIDASE"/>
    <property type="match status" value="1"/>
</dbReference>
<dbReference type="AlphaFoldDB" id="A0A0U1NLR8"/>
<evidence type="ECO:0000313" key="6">
    <source>
        <dbReference type="Proteomes" id="UP000048949"/>
    </source>
</evidence>
<dbReference type="CDD" id="cd02696">
    <property type="entry name" value="MurNAc-LAA"/>
    <property type="match status" value="1"/>
</dbReference>
<dbReference type="Gene3D" id="2.60.40.3500">
    <property type="match status" value="1"/>
</dbReference>
<reference evidence="5 6" key="1">
    <citation type="submission" date="2015-04" db="EMBL/GenBank/DDBJ databases">
        <authorList>
            <person name="Syromyatnikov M.Y."/>
            <person name="Popov V.N."/>
        </authorList>
    </citation>
    <scope>NUCLEOTIDE SEQUENCE [LARGE SCALE GENOMIC DNA]</scope>
    <source>
        <strain evidence="5 6">CECT 5292</strain>
    </source>
</reference>
<evidence type="ECO:0000256" key="2">
    <source>
        <dbReference type="ARBA" id="ARBA00011901"/>
    </source>
</evidence>
<dbReference type="EC" id="3.5.1.28" evidence="2"/>
<evidence type="ECO:0000313" key="5">
    <source>
        <dbReference type="EMBL" id="CRK75676.1"/>
    </source>
</evidence>
<protein>
    <recommendedName>
        <fullName evidence="2">N-acetylmuramoyl-L-alanine amidase</fullName>
        <ecNumber evidence="2">3.5.1.28</ecNumber>
    </recommendedName>
</protein>
<evidence type="ECO:0000256" key="1">
    <source>
        <dbReference type="ARBA" id="ARBA00001561"/>
    </source>
</evidence>
<dbReference type="SMART" id="SM00646">
    <property type="entry name" value="Ami_3"/>
    <property type="match status" value="1"/>
</dbReference>
<sequence length="424" mass="45175">MSATVEETPARLVMPRFSNCLFLAIIFCLALVVQPFGLSAQTLTARADLRVQDSSISPIWRGVDVQLSLTQGVPFRIKHVNAPHRVIIDFNGLSGEANVDDIIRSQRVTDIGFGQIRAGWSRMVLTLDGPMTVGKSQMRIKQDGSGAMLSFVLRQTDEDGFAAAVEADGRGVALALADTAGVQDSATNVPEQGLTIVVDPGHGGIDPGAEVGSYQEAALMLSFARALGEALIRDGHRVILTRNDDVFVSLRERVSIAHKTQADVLISLHADALSGGRARGATVYTLADEATDAASAQLARGHDRSDILGGVDLVGQDDTVAGVLIDLARRETQPRADRLAELLVGGIKASVDGINSRPRRQAGFAVLKAPDIPSVLVELGFMSDAQDLANLTNPEWRAQAILGLVAGVRLWAAEDAELAKRTRQ</sequence>
<dbReference type="InterPro" id="IPR050695">
    <property type="entry name" value="N-acetylmuramoyl_amidase_3"/>
</dbReference>
<dbReference type="STRING" id="282199.GCA_001049735_01726"/>
<dbReference type="GO" id="GO:0030288">
    <property type="term" value="C:outer membrane-bounded periplasmic space"/>
    <property type="evidence" value="ECO:0007669"/>
    <property type="project" value="TreeGrafter"/>
</dbReference>
<dbReference type="GO" id="GO:0008745">
    <property type="term" value="F:N-acetylmuramoyl-L-alanine amidase activity"/>
    <property type="evidence" value="ECO:0007669"/>
    <property type="project" value="UniProtKB-EC"/>
</dbReference>
<name>A0A0U1NLR8_9RHOB</name>
<evidence type="ECO:0000259" key="4">
    <source>
        <dbReference type="SMART" id="SM00646"/>
    </source>
</evidence>
<evidence type="ECO:0000256" key="3">
    <source>
        <dbReference type="ARBA" id="ARBA00022801"/>
    </source>
</evidence>
<dbReference type="InterPro" id="IPR002508">
    <property type="entry name" value="MurNAc-LAA_cat"/>
</dbReference>
<keyword evidence="3 5" id="KW-0378">Hydrolase</keyword>
<dbReference type="Proteomes" id="UP000048949">
    <property type="component" value="Unassembled WGS sequence"/>
</dbReference>
<accession>A0A0U1NLR8</accession>
<dbReference type="Gene3D" id="3.40.630.40">
    <property type="entry name" value="Zn-dependent exopeptidases"/>
    <property type="match status" value="1"/>
</dbReference>
<comment type="catalytic activity">
    <reaction evidence="1">
        <text>Hydrolyzes the link between N-acetylmuramoyl residues and L-amino acid residues in certain cell-wall glycopeptides.</text>
        <dbReference type="EC" id="3.5.1.28"/>
    </reaction>
</comment>
<dbReference type="SUPFAM" id="SSF53187">
    <property type="entry name" value="Zn-dependent exopeptidases"/>
    <property type="match status" value="1"/>
</dbReference>
<dbReference type="EMBL" id="CVQV01000008">
    <property type="protein sequence ID" value="CRK75676.1"/>
    <property type="molecule type" value="Genomic_DNA"/>
</dbReference>
<dbReference type="InterPro" id="IPR021731">
    <property type="entry name" value="AMIN_dom"/>
</dbReference>
<proteinExistence type="predicted"/>
<feature type="domain" description="MurNAc-LAA" evidence="4">
    <location>
        <begin position="254"/>
        <end position="409"/>
    </location>
</feature>
<dbReference type="Pfam" id="PF01520">
    <property type="entry name" value="Amidase_3"/>
    <property type="match status" value="1"/>
</dbReference>
<dbReference type="Pfam" id="PF11741">
    <property type="entry name" value="AMIN"/>
    <property type="match status" value="1"/>
</dbReference>
<dbReference type="PANTHER" id="PTHR30404:SF0">
    <property type="entry name" value="N-ACETYLMURAMOYL-L-ALANINE AMIDASE AMIC"/>
    <property type="match status" value="1"/>
</dbReference>